<dbReference type="EMBL" id="CP047591">
    <property type="protein sequence ID" value="QHI72996.1"/>
    <property type="molecule type" value="Genomic_DNA"/>
</dbReference>
<feature type="transmembrane region" description="Helical" evidence="1">
    <location>
        <begin position="6"/>
        <end position="21"/>
    </location>
</feature>
<gene>
    <name evidence="4" type="ORF">Ami3637_11795</name>
</gene>
<feature type="transmembrane region" description="Helical" evidence="1">
    <location>
        <begin position="129"/>
        <end position="149"/>
    </location>
</feature>
<feature type="transmembrane region" description="Helical" evidence="1">
    <location>
        <begin position="232"/>
        <end position="254"/>
    </location>
</feature>
<feature type="transmembrane region" description="Helical" evidence="1">
    <location>
        <begin position="33"/>
        <end position="51"/>
    </location>
</feature>
<evidence type="ECO:0000313" key="5">
    <source>
        <dbReference type="Proteomes" id="UP000463883"/>
    </source>
</evidence>
<feature type="transmembrane region" description="Helical" evidence="1">
    <location>
        <begin position="282"/>
        <end position="301"/>
    </location>
</feature>
<dbReference type="InterPro" id="IPR008756">
    <property type="entry name" value="Peptidase_M56"/>
</dbReference>
<protein>
    <submittedName>
        <fullName evidence="4">DUF4825 domain-containing protein</fullName>
    </submittedName>
</protein>
<dbReference type="InterPro" id="IPR032250">
    <property type="entry name" value="DUF4825"/>
</dbReference>
<dbReference type="CDD" id="cd07341">
    <property type="entry name" value="M56_BlaR1_MecR1_like"/>
    <property type="match status" value="1"/>
</dbReference>
<reference evidence="4 5" key="1">
    <citation type="submission" date="2020-01" db="EMBL/GenBank/DDBJ databases">
        <title>Genomic analysis of Aminipila sp. CBA3637.</title>
        <authorList>
            <person name="Kim Y.B."/>
            <person name="Roh S.W."/>
        </authorList>
    </citation>
    <scope>NUCLEOTIDE SEQUENCE [LARGE SCALE GENOMIC DNA]</scope>
    <source>
        <strain evidence="4 5">CBA3637</strain>
    </source>
</reference>
<organism evidence="4 5">
    <name type="scientific">Aminipila terrae</name>
    <dbReference type="NCBI Taxonomy" id="2697030"/>
    <lineage>
        <taxon>Bacteria</taxon>
        <taxon>Bacillati</taxon>
        <taxon>Bacillota</taxon>
        <taxon>Clostridia</taxon>
        <taxon>Peptostreptococcales</taxon>
        <taxon>Anaerovoracaceae</taxon>
        <taxon>Aminipila</taxon>
    </lineage>
</organism>
<dbReference type="KEGG" id="amic:Ami3637_11795"/>
<keyword evidence="1" id="KW-1133">Transmembrane helix</keyword>
<dbReference type="InterPro" id="IPR052173">
    <property type="entry name" value="Beta-lactam_resp_regulator"/>
</dbReference>
<evidence type="ECO:0000259" key="3">
    <source>
        <dbReference type="Pfam" id="PF16107"/>
    </source>
</evidence>
<dbReference type="Pfam" id="PF05569">
    <property type="entry name" value="Peptidase_M56"/>
    <property type="match status" value="1"/>
</dbReference>
<dbReference type="RefSeq" id="WP_162362763.1">
    <property type="nucleotide sequence ID" value="NZ_CP047591.1"/>
</dbReference>
<evidence type="ECO:0000313" key="4">
    <source>
        <dbReference type="EMBL" id="QHI72996.1"/>
    </source>
</evidence>
<feature type="domain" description="Peptidase M56" evidence="2">
    <location>
        <begin position="3"/>
        <end position="313"/>
    </location>
</feature>
<dbReference type="PANTHER" id="PTHR34978">
    <property type="entry name" value="POSSIBLE SENSOR-TRANSDUCER PROTEIN BLAR"/>
    <property type="match status" value="1"/>
</dbReference>
<dbReference type="Proteomes" id="UP000463883">
    <property type="component" value="Chromosome"/>
</dbReference>
<proteinExistence type="predicted"/>
<feature type="domain" description="DUF4825" evidence="3">
    <location>
        <begin position="706"/>
        <end position="752"/>
    </location>
</feature>
<sequence>MDFLINMTVTFSVTAILILILKRVFKNQFTPKWHVLIWTILIIRFVIPVLPESDISIYNFLPDISGTYAEFAEQKSAEQIYSIPEKTHSTLQKSPDNYLNSKNGINKEVTNENIQLEDNEYNHKPLEKMILLIYGAGVNVMAAVLLISYRRILKKVKTLPVCQDEEICHILDLCREQLKVKGDRIVLRKGVESPILAGILNPVICISEKYDCYELKHVFTHELCHYKNGDNIWNLISLMILCFNWFNPLAWYSFKTFRCDLEMYCDYRVINFTGAKKAYAEMLLNTVTGKTSFIISSICLESGEKEVSRRIKRIACFKKPKIWASVLGLVLLGVLSVLCLTNAPGFSQKTQLIDVCGPDNEWSKYMLEVPLSWGKEYEEVMPESPPYSENIIFHNKNGTETAALTYRMLDLSENEVEPEGSGSKGNLSGRVNYEKKVKELVKQSGILPVLKNNVKIQRIKEHSPYIWDAYKVTYLKDDKRIRTEVYIASDQYTRIMPVLYTENDSITDKELISTAMTLESVKAPASYRAKSDAGILTDAKRGVAVAGGDYDAEAMLSQYLENYVTTKLPLSKSIKGFKINSFKEINPVGDMPGILDNDMVQGETVPWNIIYPSARVYKVDYELEPTDKQKYKDIAGGGSEITEKGNKHYTERYAVFYGYSIDAKKYQAAFLGFLEDGSLAEWGVDYSVLNLINLYYEKELLPHILKNARVRYVGDASADGKLVRMLPLHEYGNGIELQTQKEPYGITVNYLIGRSEPYNPETGAP</sequence>
<keyword evidence="1" id="KW-0812">Transmembrane</keyword>
<keyword evidence="1" id="KW-0472">Membrane</keyword>
<name>A0A6P1MMV5_9FIRM</name>
<keyword evidence="5" id="KW-1185">Reference proteome</keyword>
<feature type="transmembrane region" description="Helical" evidence="1">
    <location>
        <begin position="322"/>
        <end position="343"/>
    </location>
</feature>
<evidence type="ECO:0000259" key="2">
    <source>
        <dbReference type="Pfam" id="PF05569"/>
    </source>
</evidence>
<dbReference type="Pfam" id="PF16107">
    <property type="entry name" value="DUF4825"/>
    <property type="match status" value="1"/>
</dbReference>
<dbReference type="PANTHER" id="PTHR34978:SF3">
    <property type="entry name" value="SLR0241 PROTEIN"/>
    <property type="match status" value="1"/>
</dbReference>
<accession>A0A6P1MMV5</accession>
<evidence type="ECO:0000256" key="1">
    <source>
        <dbReference type="SAM" id="Phobius"/>
    </source>
</evidence>
<dbReference type="AlphaFoldDB" id="A0A6P1MMV5"/>